<dbReference type="Gene3D" id="1.20.1070.10">
    <property type="entry name" value="Rhodopsin 7-helix transmembrane proteins"/>
    <property type="match status" value="1"/>
</dbReference>
<dbReference type="PANTHER" id="PTHR46641">
    <property type="entry name" value="FMRFAMIDE RECEPTOR-RELATED"/>
    <property type="match status" value="1"/>
</dbReference>
<dbReference type="AlphaFoldDB" id="A0A7M7GDY4"/>
<dbReference type="InParanoid" id="A0A7M7GDY4"/>
<sequence>MAHFIEDSILSISYLENDTLYEFSELVENSVWASKPQAWGVVVYSMMIPMICSFGIVGNFVILLVLSKKSLKESTYTYLTVLAAADLVTCILLLFSGLARGLFWKKHGWVEFDVFIHIPLCTISSNVAVLAAVGVAIDRLVIVIAPAQCCQPRFCRKPIARKLMGFSILFVAVINIPFFFIYTYDERGNIVSNNLSKSCFYDVLNWFQLVIFGLIPAIFLPISNAIMIFAVKKTMKQRVQLLKCRQSREGKYLCDQSKLTITLVGIVFIFLVGEVPTHLASRRSAVSILYGGDPCKINKHLMEVFRIVATFLNSISCSANFVLYCVLNPRFLAILKSLFRSKRLERDNTVSVRMTTLKNIQTNPSSCTKLESKDCPWKF</sequence>
<feature type="transmembrane region" description="Helical" evidence="6">
    <location>
        <begin position="41"/>
        <end position="66"/>
    </location>
</feature>
<dbReference type="InterPro" id="IPR000276">
    <property type="entry name" value="GPCR_Rhodpsn"/>
</dbReference>
<evidence type="ECO:0000256" key="5">
    <source>
        <dbReference type="ARBA" id="ARBA00023136"/>
    </source>
</evidence>
<accession>A0A7M7GDY4</accession>
<comment type="subcellular location">
    <subcellularLocation>
        <location evidence="1">Membrane</location>
    </subcellularLocation>
</comment>
<dbReference type="PROSITE" id="PS50262">
    <property type="entry name" value="G_PROTEIN_RECEP_F1_2"/>
    <property type="match status" value="1"/>
</dbReference>
<protein>
    <recommendedName>
        <fullName evidence="7">G-protein coupled receptors family 1 profile domain-containing protein</fullName>
    </recommendedName>
</protein>
<dbReference type="Proteomes" id="UP000002358">
    <property type="component" value="Chromosome 5"/>
</dbReference>
<keyword evidence="9" id="KW-1185">Reference proteome</keyword>
<comment type="similarity">
    <text evidence="2">Belongs to the G-protein coupled receptor 1 family.</text>
</comment>
<dbReference type="InterPro" id="IPR052954">
    <property type="entry name" value="GPCR-Ligand_Int"/>
</dbReference>
<dbReference type="GO" id="GO:0004930">
    <property type="term" value="F:G protein-coupled receptor activity"/>
    <property type="evidence" value="ECO:0007669"/>
    <property type="project" value="InterPro"/>
</dbReference>
<keyword evidence="5 6" id="KW-0472">Membrane</keyword>
<feature type="transmembrane region" description="Helical" evidence="6">
    <location>
        <begin position="163"/>
        <end position="184"/>
    </location>
</feature>
<evidence type="ECO:0000313" key="8">
    <source>
        <dbReference type="EnsemblMetazoa" id="XP_003424755"/>
    </source>
</evidence>
<evidence type="ECO:0000256" key="2">
    <source>
        <dbReference type="ARBA" id="ARBA00010663"/>
    </source>
</evidence>
<proteinExistence type="inferred from homology"/>
<keyword evidence="3 6" id="KW-0812">Transmembrane</keyword>
<dbReference type="PRINTS" id="PR00237">
    <property type="entry name" value="GPCRRHODOPSN"/>
</dbReference>
<evidence type="ECO:0000313" key="9">
    <source>
        <dbReference type="Proteomes" id="UP000002358"/>
    </source>
</evidence>
<organism evidence="8 9">
    <name type="scientific">Nasonia vitripennis</name>
    <name type="common">Parasitic wasp</name>
    <dbReference type="NCBI Taxonomy" id="7425"/>
    <lineage>
        <taxon>Eukaryota</taxon>
        <taxon>Metazoa</taxon>
        <taxon>Ecdysozoa</taxon>
        <taxon>Arthropoda</taxon>
        <taxon>Hexapoda</taxon>
        <taxon>Insecta</taxon>
        <taxon>Pterygota</taxon>
        <taxon>Neoptera</taxon>
        <taxon>Endopterygota</taxon>
        <taxon>Hymenoptera</taxon>
        <taxon>Apocrita</taxon>
        <taxon>Proctotrupomorpha</taxon>
        <taxon>Chalcidoidea</taxon>
        <taxon>Pteromalidae</taxon>
        <taxon>Pteromalinae</taxon>
        <taxon>Nasonia</taxon>
    </lineage>
</organism>
<feature type="transmembrane region" description="Helical" evidence="6">
    <location>
        <begin position="304"/>
        <end position="327"/>
    </location>
</feature>
<evidence type="ECO:0000256" key="3">
    <source>
        <dbReference type="ARBA" id="ARBA00022692"/>
    </source>
</evidence>
<dbReference type="RefSeq" id="XP_003424755.2">
    <property type="nucleotide sequence ID" value="XM_003424707.5"/>
</dbReference>
<evidence type="ECO:0000256" key="6">
    <source>
        <dbReference type="SAM" id="Phobius"/>
    </source>
</evidence>
<feature type="transmembrane region" description="Helical" evidence="6">
    <location>
        <begin position="252"/>
        <end position="273"/>
    </location>
</feature>
<dbReference type="CDD" id="cd14978">
    <property type="entry name" value="7tmA_FMRFamide_R-like"/>
    <property type="match status" value="1"/>
</dbReference>
<dbReference type="GO" id="GO:0016020">
    <property type="term" value="C:membrane"/>
    <property type="evidence" value="ECO:0007669"/>
    <property type="project" value="UniProtKB-SubCell"/>
</dbReference>
<dbReference type="InterPro" id="IPR017452">
    <property type="entry name" value="GPCR_Rhodpsn_7TM"/>
</dbReference>
<feature type="transmembrane region" description="Helical" evidence="6">
    <location>
        <begin position="204"/>
        <end position="231"/>
    </location>
</feature>
<name>A0A7M7GDY4_NASVI</name>
<feature type="transmembrane region" description="Helical" evidence="6">
    <location>
        <begin position="115"/>
        <end position="142"/>
    </location>
</feature>
<keyword evidence="4 6" id="KW-1133">Transmembrane helix</keyword>
<dbReference type="EnsemblMetazoa" id="XM_003424707">
    <property type="protein sequence ID" value="XP_003424755"/>
    <property type="gene ID" value="LOC100678900"/>
</dbReference>
<dbReference type="SUPFAM" id="SSF81321">
    <property type="entry name" value="Family A G protein-coupled receptor-like"/>
    <property type="match status" value="1"/>
</dbReference>
<evidence type="ECO:0000256" key="4">
    <source>
        <dbReference type="ARBA" id="ARBA00022989"/>
    </source>
</evidence>
<dbReference type="PANTHER" id="PTHR46641:SF25">
    <property type="entry name" value="CNMAMIDE RECEPTOR-RELATED"/>
    <property type="match status" value="1"/>
</dbReference>
<dbReference type="OrthoDB" id="10011262at2759"/>
<reference evidence="8" key="1">
    <citation type="submission" date="2021-01" db="UniProtKB">
        <authorList>
            <consortium name="EnsemblMetazoa"/>
        </authorList>
    </citation>
    <scope>IDENTIFICATION</scope>
</reference>
<evidence type="ECO:0000259" key="7">
    <source>
        <dbReference type="PROSITE" id="PS50262"/>
    </source>
</evidence>
<evidence type="ECO:0000256" key="1">
    <source>
        <dbReference type="ARBA" id="ARBA00004370"/>
    </source>
</evidence>
<dbReference type="KEGG" id="nvi:100678900"/>
<dbReference type="Pfam" id="PF00001">
    <property type="entry name" value="7tm_1"/>
    <property type="match status" value="1"/>
</dbReference>
<feature type="domain" description="G-protein coupled receptors family 1 profile" evidence="7">
    <location>
        <begin position="58"/>
        <end position="324"/>
    </location>
</feature>
<feature type="transmembrane region" description="Helical" evidence="6">
    <location>
        <begin position="78"/>
        <end position="103"/>
    </location>
</feature>
<dbReference type="GeneID" id="100678900"/>